<dbReference type="GO" id="GO:0005783">
    <property type="term" value="C:endoplasmic reticulum"/>
    <property type="evidence" value="ECO:0007669"/>
    <property type="project" value="TreeGrafter"/>
</dbReference>
<dbReference type="PANTHER" id="PTHR43272:SF3">
    <property type="entry name" value="LONG CHAIN ACYL-COA SYNTHETASE 4"/>
    <property type="match status" value="1"/>
</dbReference>
<dbReference type="GO" id="GO:0016020">
    <property type="term" value="C:membrane"/>
    <property type="evidence" value="ECO:0007669"/>
    <property type="project" value="TreeGrafter"/>
</dbReference>
<dbReference type="EMBL" id="MN317384">
    <property type="protein sequence ID" value="QIQ49559.1"/>
    <property type="molecule type" value="mRNA"/>
</dbReference>
<reference evidence="2" key="1">
    <citation type="submission" date="2019-08" db="EMBL/GenBank/DDBJ databases">
        <authorList>
            <person name="Wu T."/>
            <person name="Liu J."/>
            <person name="Chen F."/>
        </authorList>
    </citation>
    <scope>NUCLEOTIDE SEQUENCE</scope>
</reference>
<dbReference type="SUPFAM" id="SSF56801">
    <property type="entry name" value="Acetyl-CoA synthetase-like"/>
    <property type="match status" value="1"/>
</dbReference>
<dbReference type="AlphaFoldDB" id="A0A6G9KC69"/>
<dbReference type="InterPro" id="IPR000873">
    <property type="entry name" value="AMP-dep_synth/lig_dom"/>
</dbReference>
<proteinExistence type="evidence at transcript level"/>
<organism evidence="2">
    <name type="scientific">Chromochloris zofingiensis</name>
    <dbReference type="NCBI Taxonomy" id="31302"/>
    <lineage>
        <taxon>Eukaryota</taxon>
        <taxon>Viridiplantae</taxon>
        <taxon>Chlorophyta</taxon>
        <taxon>core chlorophytes</taxon>
        <taxon>Chlorophyceae</taxon>
        <taxon>CS clade</taxon>
        <taxon>Sphaeropleales</taxon>
        <taxon>Chromochloridaceae</taxon>
        <taxon>Chromochloris</taxon>
    </lineage>
</organism>
<dbReference type="InterPro" id="IPR042099">
    <property type="entry name" value="ANL_N_sf"/>
</dbReference>
<sequence length="482" mass="51234">MSMNGTGANGCLSSSSSTGSITPDIVADAGMHSSQQESHQEQLPSLHHGFLNTLKAFPNKEFLGVRYINADGTPGACFEFETYREVELSVTAIGRSLWAAGCRRGDRVGVMGPNSPEWIKIMLGCSTFGAVLVPVPEDATAGLLSDALTSCRIKVMFVHANHLVRTAGSLKGIAAVHERHVVEVVCVWGGGYRGTEPDPDLAAVCLSAGVSKVQGFESFKRSHFRLGTDAALLQLPPPTATDEATLIADAATGMLNASSLATSGYKPGTTVKFVSYTHEDLLAMLAEHDAPQHTTGRATADDVVDQDVMPAQQVKGAEHDVFYSCMPLSILGVRLMIDKAVAVGGAVGIWQGNDSLLLSDAAALHPTVIYGTPATWEQLLEALQTQLCKQGWVRRCMMHAALALKQLSQQLPIITSFQILPFMWEHILRSSFQLCVGGKLKAVVNVGPVAPAKGVEAFLNDALNVRIAQLHDGHSAANGVCV</sequence>
<dbReference type="Gene3D" id="3.40.50.12780">
    <property type="entry name" value="N-terminal domain of ligase-like"/>
    <property type="match status" value="1"/>
</dbReference>
<evidence type="ECO:0000259" key="1">
    <source>
        <dbReference type="Pfam" id="PF00501"/>
    </source>
</evidence>
<evidence type="ECO:0000313" key="2">
    <source>
        <dbReference type="EMBL" id="QIQ49559.1"/>
    </source>
</evidence>
<feature type="domain" description="AMP-dependent synthetase/ligase" evidence="1">
    <location>
        <begin position="82"/>
        <end position="398"/>
    </location>
</feature>
<dbReference type="GO" id="GO:0004467">
    <property type="term" value="F:long-chain fatty acid-CoA ligase activity"/>
    <property type="evidence" value="ECO:0007669"/>
    <property type="project" value="TreeGrafter"/>
</dbReference>
<accession>A0A6G9KC69</accession>
<protein>
    <submittedName>
        <fullName evidence="2">Long-chain acyl-CoA synthetase 1</fullName>
    </submittedName>
</protein>
<dbReference type="PANTHER" id="PTHR43272">
    <property type="entry name" value="LONG-CHAIN-FATTY-ACID--COA LIGASE"/>
    <property type="match status" value="1"/>
</dbReference>
<name>A0A6G9KC69_9CHLO</name>
<dbReference type="Pfam" id="PF00501">
    <property type="entry name" value="AMP-binding"/>
    <property type="match status" value="1"/>
</dbReference>